<organism evidence="8 9">
    <name type="scientific">Dispira parvispora</name>
    <dbReference type="NCBI Taxonomy" id="1520584"/>
    <lineage>
        <taxon>Eukaryota</taxon>
        <taxon>Fungi</taxon>
        <taxon>Fungi incertae sedis</taxon>
        <taxon>Zoopagomycota</taxon>
        <taxon>Kickxellomycotina</taxon>
        <taxon>Dimargaritomycetes</taxon>
        <taxon>Dimargaritales</taxon>
        <taxon>Dimargaritaceae</taxon>
        <taxon>Dispira</taxon>
    </lineage>
</organism>
<dbReference type="GO" id="GO:0015095">
    <property type="term" value="F:magnesium ion transmembrane transporter activity"/>
    <property type="evidence" value="ECO:0007669"/>
    <property type="project" value="InterPro"/>
</dbReference>
<proteinExistence type="inferred from homology"/>
<keyword evidence="4 7" id="KW-1133">Transmembrane helix</keyword>
<evidence type="ECO:0000313" key="8">
    <source>
        <dbReference type="EMBL" id="KAJ1962597.1"/>
    </source>
</evidence>
<dbReference type="SUPFAM" id="SSF143865">
    <property type="entry name" value="CorA soluble domain-like"/>
    <property type="match status" value="1"/>
</dbReference>
<dbReference type="AlphaFoldDB" id="A0A9W8ANE4"/>
<keyword evidence="5 7" id="KW-0472">Membrane</keyword>
<evidence type="ECO:0000256" key="5">
    <source>
        <dbReference type="ARBA" id="ARBA00023136"/>
    </source>
</evidence>
<feature type="region of interest" description="Disordered" evidence="6">
    <location>
        <begin position="1"/>
        <end position="126"/>
    </location>
</feature>
<evidence type="ECO:0000256" key="2">
    <source>
        <dbReference type="ARBA" id="ARBA00009765"/>
    </source>
</evidence>
<dbReference type="Gene3D" id="3.30.460.20">
    <property type="entry name" value="CorA soluble domain-like"/>
    <property type="match status" value="1"/>
</dbReference>
<dbReference type="OrthoDB" id="29879at2759"/>
<feature type="compositionally biased region" description="Polar residues" evidence="6">
    <location>
        <begin position="72"/>
        <end position="111"/>
    </location>
</feature>
<evidence type="ECO:0000256" key="3">
    <source>
        <dbReference type="ARBA" id="ARBA00022692"/>
    </source>
</evidence>
<evidence type="ECO:0000256" key="7">
    <source>
        <dbReference type="SAM" id="Phobius"/>
    </source>
</evidence>
<keyword evidence="9" id="KW-1185">Reference proteome</keyword>
<feature type="compositionally biased region" description="Polar residues" evidence="6">
    <location>
        <begin position="41"/>
        <end position="57"/>
    </location>
</feature>
<dbReference type="PANTHER" id="PTHR21535:SF51">
    <property type="entry name" value="MANGANESE RESISTANCE PROTEIN MNR2"/>
    <property type="match status" value="1"/>
</dbReference>
<accession>A0A9W8ANE4</accession>
<dbReference type="Gene3D" id="1.20.58.340">
    <property type="entry name" value="Magnesium transport protein CorA, transmembrane region"/>
    <property type="match status" value="2"/>
</dbReference>
<feature type="region of interest" description="Disordered" evidence="6">
    <location>
        <begin position="210"/>
        <end position="229"/>
    </location>
</feature>
<dbReference type="GO" id="GO:0016020">
    <property type="term" value="C:membrane"/>
    <property type="evidence" value="ECO:0007669"/>
    <property type="project" value="UniProtKB-SubCell"/>
</dbReference>
<name>A0A9W8ANE4_9FUNG</name>
<reference evidence="8" key="1">
    <citation type="submission" date="2022-07" db="EMBL/GenBank/DDBJ databases">
        <title>Phylogenomic reconstructions and comparative analyses of Kickxellomycotina fungi.</title>
        <authorList>
            <person name="Reynolds N.K."/>
            <person name="Stajich J.E."/>
            <person name="Barry K."/>
            <person name="Grigoriev I.V."/>
            <person name="Crous P."/>
            <person name="Smith M.E."/>
        </authorList>
    </citation>
    <scope>NUCLEOTIDE SEQUENCE</scope>
    <source>
        <strain evidence="8">RSA 1196</strain>
    </source>
</reference>
<dbReference type="PANTHER" id="PTHR21535">
    <property type="entry name" value="MAGNESIUM AND COBALT TRANSPORT PROTEIN/MITOCHONDRIAL IMPORT INNER MEMBRANE TRANSLOCASE SUBUNIT TIM8"/>
    <property type="match status" value="1"/>
</dbReference>
<dbReference type="Proteomes" id="UP001150925">
    <property type="component" value="Unassembled WGS sequence"/>
</dbReference>
<feature type="region of interest" description="Disordered" evidence="6">
    <location>
        <begin position="155"/>
        <end position="192"/>
    </location>
</feature>
<dbReference type="InterPro" id="IPR045861">
    <property type="entry name" value="CorA_cytoplasmic_dom"/>
</dbReference>
<feature type="compositionally biased region" description="Low complexity" evidence="6">
    <location>
        <begin position="58"/>
        <end position="67"/>
    </location>
</feature>
<feature type="transmembrane region" description="Helical" evidence="7">
    <location>
        <begin position="603"/>
        <end position="622"/>
    </location>
</feature>
<feature type="compositionally biased region" description="Low complexity" evidence="6">
    <location>
        <begin position="24"/>
        <end position="36"/>
    </location>
</feature>
<dbReference type="CDD" id="cd12829">
    <property type="entry name" value="Alr1p-like"/>
    <property type="match status" value="1"/>
</dbReference>
<feature type="transmembrane region" description="Helical" evidence="7">
    <location>
        <begin position="634"/>
        <end position="656"/>
    </location>
</feature>
<feature type="compositionally biased region" description="Polar residues" evidence="6">
    <location>
        <begin position="162"/>
        <end position="192"/>
    </location>
</feature>
<dbReference type="InterPro" id="IPR002523">
    <property type="entry name" value="MgTranspt_CorA/ZnTranspt_ZntB"/>
</dbReference>
<dbReference type="GO" id="GO:0010961">
    <property type="term" value="P:intracellular magnesium ion homeostasis"/>
    <property type="evidence" value="ECO:0007669"/>
    <property type="project" value="TreeGrafter"/>
</dbReference>
<comment type="similarity">
    <text evidence="2">Belongs to the CorA metal ion transporter (MIT) (TC 1.A.35) family.</text>
</comment>
<dbReference type="SUPFAM" id="SSF144083">
    <property type="entry name" value="Magnesium transport protein CorA, transmembrane region"/>
    <property type="match status" value="1"/>
</dbReference>
<dbReference type="EMBL" id="JANBPY010000942">
    <property type="protein sequence ID" value="KAJ1962597.1"/>
    <property type="molecule type" value="Genomic_DNA"/>
</dbReference>
<gene>
    <name evidence="8" type="primary">MNR2_2</name>
    <name evidence="8" type="ORF">IWQ62_003476</name>
</gene>
<keyword evidence="3 7" id="KW-0812">Transmembrane</keyword>
<protein>
    <submittedName>
        <fullName evidence="8">CorA metal ion transporter</fullName>
    </submittedName>
</protein>
<dbReference type="InterPro" id="IPR044089">
    <property type="entry name" value="Alr1-like"/>
</dbReference>
<comment type="subcellular location">
    <subcellularLocation>
        <location evidence="1">Membrane</location>
        <topology evidence="1">Multi-pass membrane protein</topology>
    </subcellularLocation>
</comment>
<sequence length="661" mass="72771">MDPLRPTGSPNSVVAEDEGLGEGSSEVTQQTSSTSELLPTFTRNPNTGSPSNTVTAVSSRPSSSRGSGDARPTSQPLSTPRRTSPVQPNQHPSNVPHTTNTLFSPNVQPLLSSALGDPGEGDDVTQTLGNLDQIVHGLQGAEHWSSHGLAAPYQQLAGDESGGTSTPLPQPLTSGTVPSETHSDSSINRSILSDRTNVIPDFTSIGSVLSSPHSVGSPLPNDNPPTATQATVTQETHSGSAVPTIDYAKLRNWIAKARSAPDANQRKNSSSSLRRRIRPTSLDLMIQKKSSDSFRMSLESDSHMEEFYGGPGQPPDAQHRFMFYSAHCGVLYAEQLQGVQHKEDSLDTLMQRGPFWIDITRPTQKDMDLITQVFRIHPLTEEDILTEECREKCELFSHYYFTSFHTYYSDPDSPEFMEPISLFIIVMQDGILSFHRQPVHHPQNVVERMDALPDSGSVISPDWIHYALIDDITDSLSPLVELISREVESIDELVLILRANEQSDMLQRIGTARKKIMSIQRLVALKGYVIKALIRRSEERRWGAPSNGMKFYYADVLDHIITLIQDANQLDSIIHRAHSNFLAQISLEITIASNRANDMIAKVTALGSILLPMNVITGLFGMNVYVPGQEVSGYGWFFGIVGSLGLVFIICTILLYKLKIF</sequence>
<evidence type="ECO:0000256" key="6">
    <source>
        <dbReference type="SAM" id="MobiDB-lite"/>
    </source>
</evidence>
<evidence type="ECO:0000256" key="1">
    <source>
        <dbReference type="ARBA" id="ARBA00004141"/>
    </source>
</evidence>
<evidence type="ECO:0000313" key="9">
    <source>
        <dbReference type="Proteomes" id="UP001150925"/>
    </source>
</evidence>
<comment type="caution">
    <text evidence="8">The sequence shown here is derived from an EMBL/GenBank/DDBJ whole genome shotgun (WGS) entry which is preliminary data.</text>
</comment>
<dbReference type="Pfam" id="PF01544">
    <property type="entry name" value="CorA"/>
    <property type="match status" value="1"/>
</dbReference>
<dbReference type="InterPro" id="IPR045863">
    <property type="entry name" value="CorA_TM1_TM2"/>
</dbReference>
<evidence type="ECO:0000256" key="4">
    <source>
        <dbReference type="ARBA" id="ARBA00022989"/>
    </source>
</evidence>